<feature type="transmembrane region" description="Helical" evidence="1">
    <location>
        <begin position="72"/>
        <end position="97"/>
    </location>
</feature>
<organism evidence="2 3">
    <name type="scientific">Lupinus luteus</name>
    <name type="common">European yellow lupine</name>
    <dbReference type="NCBI Taxonomy" id="3873"/>
    <lineage>
        <taxon>Eukaryota</taxon>
        <taxon>Viridiplantae</taxon>
        <taxon>Streptophyta</taxon>
        <taxon>Embryophyta</taxon>
        <taxon>Tracheophyta</taxon>
        <taxon>Spermatophyta</taxon>
        <taxon>Magnoliopsida</taxon>
        <taxon>eudicotyledons</taxon>
        <taxon>Gunneridae</taxon>
        <taxon>Pentapetalae</taxon>
        <taxon>rosids</taxon>
        <taxon>fabids</taxon>
        <taxon>Fabales</taxon>
        <taxon>Fabaceae</taxon>
        <taxon>Papilionoideae</taxon>
        <taxon>50 kb inversion clade</taxon>
        <taxon>genistoids sensu lato</taxon>
        <taxon>core genistoids</taxon>
        <taxon>Genisteae</taxon>
        <taxon>Lupinus</taxon>
    </lineage>
</organism>
<feature type="transmembrane region" description="Helical" evidence="1">
    <location>
        <begin position="118"/>
        <end position="143"/>
    </location>
</feature>
<keyword evidence="3" id="KW-1185">Reference proteome</keyword>
<keyword evidence="1" id="KW-0812">Transmembrane</keyword>
<keyword evidence="1" id="KW-0472">Membrane</keyword>
<evidence type="ECO:0000313" key="2">
    <source>
        <dbReference type="EMBL" id="CAL0304386.1"/>
    </source>
</evidence>
<dbReference type="PANTHER" id="PTHR31881">
    <property type="match status" value="1"/>
</dbReference>
<feature type="transmembrane region" description="Helical" evidence="1">
    <location>
        <begin position="5"/>
        <end position="25"/>
    </location>
</feature>
<comment type="caution">
    <text evidence="2">The sequence shown here is derived from an EMBL/GenBank/DDBJ whole genome shotgun (WGS) entry which is preliminary data.</text>
</comment>
<accession>A0AAV1W547</accession>
<proteinExistence type="predicted"/>
<feature type="transmembrane region" description="Helical" evidence="1">
    <location>
        <begin position="186"/>
        <end position="207"/>
    </location>
</feature>
<dbReference type="EMBL" id="CAXHTB010000004">
    <property type="protein sequence ID" value="CAL0304386.1"/>
    <property type="molecule type" value="Genomic_DNA"/>
</dbReference>
<evidence type="ECO:0000313" key="3">
    <source>
        <dbReference type="Proteomes" id="UP001497480"/>
    </source>
</evidence>
<dbReference type="AlphaFoldDB" id="A0AAV1W547"/>
<dbReference type="Proteomes" id="UP001497480">
    <property type="component" value="Unassembled WGS sequence"/>
</dbReference>
<protein>
    <recommendedName>
        <fullName evidence="4">DUF599 domain-containing protein</fullName>
    </recommendedName>
</protein>
<reference evidence="2 3" key="1">
    <citation type="submission" date="2024-03" db="EMBL/GenBank/DDBJ databases">
        <authorList>
            <person name="Martinez-Hernandez J."/>
        </authorList>
    </citation>
    <scope>NUCLEOTIDE SEQUENCE [LARGE SCALE GENOMIC DNA]</scope>
</reference>
<evidence type="ECO:0000256" key="1">
    <source>
        <dbReference type="SAM" id="Phobius"/>
    </source>
</evidence>
<dbReference type="PANTHER" id="PTHR31881:SF11">
    <property type="entry name" value="PROTEIN, PUTATIVE-RELATED"/>
    <property type="match status" value="1"/>
</dbReference>
<gene>
    <name evidence="2" type="ORF">LLUT_LOCUS5446</name>
</gene>
<sequence length="227" mass="25225">MGMVVYLDTILIPLSVFITLGYHVYLCHTINSKPSHTTYGINKQRRITWCLNLIQGGDKKAMLTVQSLRNTLMATIFTASITILVNIALAALTNNTYNVSHHLFKTSVFGSKSDKIIVLKYGTASLCLIISFLCSSMAIGYLIDANFLMNSCGEFLLSNGYTQIILERGFTLAFIGNRVLCVVIPFMLWMLGPVPVLLASLALVFVLHEFDFVCKLPHNHKPCVNVK</sequence>
<name>A0AAV1W547_LUPLU</name>
<evidence type="ECO:0008006" key="4">
    <source>
        <dbReference type="Google" id="ProtNLM"/>
    </source>
</evidence>
<dbReference type="InterPro" id="IPR006747">
    <property type="entry name" value="DUF599"/>
</dbReference>
<dbReference type="Pfam" id="PF04654">
    <property type="entry name" value="DUF599"/>
    <property type="match status" value="1"/>
</dbReference>
<keyword evidence="1" id="KW-1133">Transmembrane helix</keyword>